<dbReference type="InterPro" id="IPR006680">
    <property type="entry name" value="Amidohydro-rel"/>
</dbReference>
<dbReference type="CDD" id="cd01066">
    <property type="entry name" value="APP_MetAP"/>
    <property type="match status" value="1"/>
</dbReference>
<dbReference type="Gene3D" id="3.90.230.10">
    <property type="entry name" value="Creatinase/methionine aminopeptidase superfamily"/>
    <property type="match status" value="1"/>
</dbReference>
<accession>A0A9N7LXD9</accession>
<evidence type="ECO:0008006" key="6">
    <source>
        <dbReference type="Google" id="ProtNLM"/>
    </source>
</evidence>
<dbReference type="InterPro" id="IPR036005">
    <property type="entry name" value="Creatinase/aminopeptidase-like"/>
</dbReference>
<protein>
    <recommendedName>
        <fullName evidence="6">Peptidase</fullName>
    </recommendedName>
</protein>
<organism evidence="4 5">
    <name type="scientific">Mycobacterium pseudoshottsii</name>
    <dbReference type="NCBI Taxonomy" id="265949"/>
    <lineage>
        <taxon>Bacteria</taxon>
        <taxon>Bacillati</taxon>
        <taxon>Actinomycetota</taxon>
        <taxon>Actinomycetes</taxon>
        <taxon>Mycobacteriales</taxon>
        <taxon>Mycobacteriaceae</taxon>
        <taxon>Mycobacterium</taxon>
        <taxon>Mycobacterium ulcerans group</taxon>
    </lineage>
</organism>
<dbReference type="SUPFAM" id="SSF55920">
    <property type="entry name" value="Creatinase/aminopeptidase"/>
    <property type="match status" value="1"/>
</dbReference>
<reference evidence="4" key="1">
    <citation type="submission" date="2022-06" db="EMBL/GenBank/DDBJ databases">
        <title>Complete genome sequence of Mycobacterium pseudoshottsii NJB1907-Z4.</title>
        <authorList>
            <person name="Komine T."/>
            <person name="Fukano H."/>
            <person name="Wada S."/>
        </authorList>
    </citation>
    <scope>NUCLEOTIDE SEQUENCE</scope>
    <source>
        <strain evidence="4">NJB1907-Z4</strain>
    </source>
</reference>
<dbReference type="InterPro" id="IPR000994">
    <property type="entry name" value="Pept_M24"/>
</dbReference>
<dbReference type="InterPro" id="IPR050659">
    <property type="entry name" value="Peptidase_M24B"/>
</dbReference>
<evidence type="ECO:0000259" key="2">
    <source>
        <dbReference type="Pfam" id="PF01321"/>
    </source>
</evidence>
<name>A0A9N7LXD9_9MYCO</name>
<dbReference type="Gene3D" id="3.20.20.140">
    <property type="entry name" value="Metal-dependent hydrolases"/>
    <property type="match status" value="1"/>
</dbReference>
<dbReference type="InterPro" id="IPR032466">
    <property type="entry name" value="Metal_Hydrolase"/>
</dbReference>
<feature type="domain" description="Creatinase N-terminal" evidence="2">
    <location>
        <begin position="331"/>
        <end position="465"/>
    </location>
</feature>
<dbReference type="PANTHER" id="PTHR46112:SF2">
    <property type="entry name" value="XAA-PRO AMINOPEPTIDASE P-RELATED"/>
    <property type="match status" value="1"/>
</dbReference>
<dbReference type="SUPFAM" id="SSF53092">
    <property type="entry name" value="Creatinase/prolidase N-terminal domain"/>
    <property type="match status" value="1"/>
</dbReference>
<dbReference type="Pfam" id="PF00557">
    <property type="entry name" value="Peptidase_M24"/>
    <property type="match status" value="1"/>
</dbReference>
<dbReference type="InterPro" id="IPR029149">
    <property type="entry name" value="Creatin/AminoP/Spt16_N"/>
</dbReference>
<evidence type="ECO:0000259" key="1">
    <source>
        <dbReference type="Pfam" id="PF00557"/>
    </source>
</evidence>
<dbReference type="AlphaFoldDB" id="A0A9N7LXD9"/>
<sequence length="712" mass="78677">MQYDDLPGAASTNIEARIQELREDGVDKELAFPNAVLALFHYPDKMLRELAFRIYNEYIAELQERSAGHFYSAGLINWWDPDGTRRTLEELKSLGLKTFLMPLNPGKDDDGNPIDYASTTMRPVWDEIEASGMPITHHIGETPPKSPCEFNSVVVGMMINIDGFRETFSKYIFGGILDQHPGLRVGWFEGGIAWVPWALQDAEHLVASYQHMFNRPLEHDVRYYWDKHMSASFMVDPLGLELIDRIGVGKVMWSSDYPHNESTYGYSEKSLAAVVDAVGPQHAARIVSGNITEFLGLCGFLMTTFARPPSPEMQIPERPDLTRMRRETGARLRRATADRGVDAMILLGNSAVVYATGASWPLGDAGLSYVERPVAVVLAGHPWPHLFLPFREGASQESELPSDHLHGPVYLEFDEGVENFARLLSELIPPAATIAVDELTGAMARAAKLLFPSGAPVDASAVVSAAKVIKTSDELACIRNAVRITDEAMVQVHEALAPGIRQIELSARFLRRAFELGATASMLEPIWQVMPASRAEGVWTTHGDLALPLLSTERELAAGDVLWTDVSITYQGYCSDFGRTWIVGRDPQPRQQQQFDRWREIMSAVVGVARAGATAAELARAATAANGGARPWLPHFYLGHGIGVNAAEMPMIGTDLGDEFDENFVLEPGMVLVLEPVVWEDGTGGYRSEEVLVITEEGSTRLTDYPYDPYVD</sequence>
<keyword evidence="5" id="KW-1185">Reference proteome</keyword>
<gene>
    <name evidence="4" type="ORF">NJB1907Z4_C48820</name>
</gene>
<proteinExistence type="predicted"/>
<dbReference type="PANTHER" id="PTHR46112">
    <property type="entry name" value="AMINOPEPTIDASE"/>
    <property type="match status" value="1"/>
</dbReference>
<dbReference type="Gene3D" id="3.40.350.10">
    <property type="entry name" value="Creatinase/prolidase N-terminal domain"/>
    <property type="match status" value="1"/>
</dbReference>
<dbReference type="EMBL" id="AP026367">
    <property type="protein sequence ID" value="BDN84667.1"/>
    <property type="molecule type" value="Genomic_DNA"/>
</dbReference>
<evidence type="ECO:0000313" key="4">
    <source>
        <dbReference type="EMBL" id="BDN84667.1"/>
    </source>
</evidence>
<evidence type="ECO:0000259" key="3">
    <source>
        <dbReference type="Pfam" id="PF04909"/>
    </source>
</evidence>
<dbReference type="Pfam" id="PF04909">
    <property type="entry name" value="Amidohydro_2"/>
    <property type="match status" value="1"/>
</dbReference>
<evidence type="ECO:0000313" key="5">
    <source>
        <dbReference type="Proteomes" id="UP001058626"/>
    </source>
</evidence>
<dbReference type="Proteomes" id="UP001058626">
    <property type="component" value="Chromosome"/>
</dbReference>
<dbReference type="Pfam" id="PF01321">
    <property type="entry name" value="Creatinase_N"/>
    <property type="match status" value="1"/>
</dbReference>
<dbReference type="SUPFAM" id="SSF51556">
    <property type="entry name" value="Metallo-dependent hydrolases"/>
    <property type="match status" value="1"/>
</dbReference>
<feature type="domain" description="Amidohydrolase-related" evidence="3">
    <location>
        <begin position="24"/>
        <end position="297"/>
    </location>
</feature>
<dbReference type="InterPro" id="IPR000587">
    <property type="entry name" value="Creatinase_N"/>
</dbReference>
<dbReference type="GO" id="GO:0016787">
    <property type="term" value="F:hydrolase activity"/>
    <property type="evidence" value="ECO:0007669"/>
    <property type="project" value="InterPro"/>
</dbReference>
<feature type="domain" description="Peptidase M24" evidence="1">
    <location>
        <begin position="476"/>
        <end position="696"/>
    </location>
</feature>